<dbReference type="Pfam" id="PF07433">
    <property type="entry name" value="DUF1513"/>
    <property type="match status" value="1"/>
</dbReference>
<evidence type="ECO:0000313" key="1">
    <source>
        <dbReference type="EMBL" id="CAH0540789.1"/>
    </source>
</evidence>
<dbReference type="Gene3D" id="2.130.10.10">
    <property type="entry name" value="YVTN repeat-like/Quinoprotein amine dehydrogenase"/>
    <property type="match status" value="1"/>
</dbReference>
<dbReference type="Proteomes" id="UP000838748">
    <property type="component" value="Unassembled WGS sequence"/>
</dbReference>
<evidence type="ECO:0000313" key="2">
    <source>
        <dbReference type="Proteomes" id="UP000838748"/>
    </source>
</evidence>
<sequence length="363" mass="39448">MRPMAIDISRRVLLKAALISTAPALWGCQSTQGAKKAAKQPALIGGAKTAQQTYSVVVADQFGSPIYQLPLPSRGHGIAVSRQKQQAVVFSRRPGNYFLVIDYINGQILQYQPSSANRYFYGHGAFSADGKWLYVSEGVSDSSQGVVGVYDVSSDYKKVDEYSGFGVGPHELKVLSDGSLVVAVGGIKTVGRKPVNIDTMQPNLSYLSQTGQLIESVQLSNQQLSIRHLSSSQEIVIFAQQYVGKEQESSLPLLAGHSFGESVFEFKATEEEWSRFDNYIGSIVADEQYVLATSPRGNCYGIWSVKTHELVELAMLPDACGAAVIGNQFSISSGGGKVVVENVVDSRRAFASNIVWDNHWVHV</sequence>
<protein>
    <recommendedName>
        <fullName evidence="3">DUF1513 domain-containing protein</fullName>
    </recommendedName>
</protein>
<reference evidence="1" key="1">
    <citation type="submission" date="2021-11" db="EMBL/GenBank/DDBJ databases">
        <authorList>
            <person name="Rodrigo-Torres L."/>
            <person name="Arahal R. D."/>
            <person name="Lucena T."/>
        </authorList>
    </citation>
    <scope>NUCLEOTIDE SEQUENCE</scope>
    <source>
        <strain evidence="1">CECT 7928</strain>
    </source>
</reference>
<dbReference type="InterPro" id="IPR011044">
    <property type="entry name" value="Quino_amine_DH_bsu"/>
</dbReference>
<evidence type="ECO:0008006" key="3">
    <source>
        <dbReference type="Google" id="ProtNLM"/>
    </source>
</evidence>
<dbReference type="InterPro" id="IPR008311">
    <property type="entry name" value="UCP028101"/>
</dbReference>
<name>A0ABN8E648_9VIBR</name>
<keyword evidence="2" id="KW-1185">Reference proteome</keyword>
<dbReference type="SUPFAM" id="SSF50969">
    <property type="entry name" value="YVTN repeat-like/Quinoprotein amine dehydrogenase"/>
    <property type="match status" value="1"/>
</dbReference>
<dbReference type="InterPro" id="IPR015943">
    <property type="entry name" value="WD40/YVTN_repeat-like_dom_sf"/>
</dbReference>
<comment type="caution">
    <text evidence="1">The sequence shown here is derived from an EMBL/GenBank/DDBJ whole genome shotgun (WGS) entry which is preliminary data.</text>
</comment>
<proteinExistence type="predicted"/>
<gene>
    <name evidence="1" type="ORF">VMF7928_03123</name>
</gene>
<organism evidence="1 2">
    <name type="scientific">Vibrio marisflavi CECT 7928</name>
    <dbReference type="NCBI Taxonomy" id="634439"/>
    <lineage>
        <taxon>Bacteria</taxon>
        <taxon>Pseudomonadati</taxon>
        <taxon>Pseudomonadota</taxon>
        <taxon>Gammaproteobacteria</taxon>
        <taxon>Vibrionales</taxon>
        <taxon>Vibrionaceae</taxon>
        <taxon>Vibrio</taxon>
    </lineage>
</organism>
<dbReference type="PIRSF" id="PIRSF028101">
    <property type="entry name" value="UCP028101"/>
    <property type="match status" value="1"/>
</dbReference>
<accession>A0ABN8E648</accession>
<dbReference type="EMBL" id="CAKLDM010000002">
    <property type="protein sequence ID" value="CAH0540789.1"/>
    <property type="molecule type" value="Genomic_DNA"/>
</dbReference>